<sequence>MGLDTTIWELLKIKLKKRDDSVLDQYNRLFMVRLLLICAAIGGISWSTDHIHCNVPGYIPDSTEFEEYAHTVETSCWIQGLFIHRDLTSHQAATAYYGITEDIDFDGIIHGSNGSNELCKTKNRMGKKPNVACKKMEKTFFTQYQYLPFLLCTLALLYYLPYMLHKVAAYDIVKLRDVTKNDQKTDSKKMSPQNIRKYFFRNKNRIFPKSLIKPEFQTYENINLLAKVPGKEQYAQFKQNMIHYGLLILVKLLYIGVNIVALFFLDWILGNNFADYGIEVYKWTRLNHFEQYDYLGPREDPKPTNVLLPPFGYCEIITTAKDVKSSETDKMRFICEMSQHILYQYVFVVLWMLIMVGIFVAFVSFAVSSFKLILKITGLRAMQEDDSKNKRIIKQLTYREIEYLDYLDHHDKTLYGEVLEILKKEQAESEKNGGAKV</sequence>
<proteinExistence type="inferred from homology"/>
<evidence type="ECO:0000256" key="2">
    <source>
        <dbReference type="ARBA" id="ARBA00022448"/>
    </source>
</evidence>
<keyword evidence="3" id="KW-1003">Cell membrane</keyword>
<dbReference type="GO" id="GO:0005886">
    <property type="term" value="C:plasma membrane"/>
    <property type="evidence" value="ECO:0007669"/>
    <property type="project" value="UniProtKB-SubCell"/>
</dbReference>
<feature type="transmembrane region" description="Helical" evidence="9">
    <location>
        <begin position="26"/>
        <end position="46"/>
    </location>
</feature>
<feature type="transmembrane region" description="Helical" evidence="9">
    <location>
        <begin position="146"/>
        <end position="164"/>
    </location>
</feature>
<evidence type="ECO:0000256" key="3">
    <source>
        <dbReference type="ARBA" id="ARBA00022475"/>
    </source>
</evidence>
<organism evidence="10 11">
    <name type="scientific">Clytia hemisphaerica</name>
    <dbReference type="NCBI Taxonomy" id="252671"/>
    <lineage>
        <taxon>Eukaryota</taxon>
        <taxon>Metazoa</taxon>
        <taxon>Cnidaria</taxon>
        <taxon>Hydrozoa</taxon>
        <taxon>Hydroidolina</taxon>
        <taxon>Leptothecata</taxon>
        <taxon>Obeliida</taxon>
        <taxon>Clytiidae</taxon>
        <taxon>Clytia</taxon>
    </lineage>
</organism>
<evidence type="ECO:0000256" key="1">
    <source>
        <dbReference type="ARBA" id="ARBA00004651"/>
    </source>
</evidence>
<dbReference type="EnsemblMetazoa" id="CLYHEMT009308.1">
    <property type="protein sequence ID" value="CLYHEMP009308.1"/>
    <property type="gene ID" value="CLYHEMG009308"/>
</dbReference>
<comment type="function">
    <text evidence="9">Structural component of the gap junctions.</text>
</comment>
<feature type="transmembrane region" description="Helical" evidence="9">
    <location>
        <begin position="241"/>
        <end position="265"/>
    </location>
</feature>
<name>A0A7M5V0Q7_9CNID</name>
<dbReference type="PANTHER" id="PTHR11893">
    <property type="entry name" value="INNEXIN"/>
    <property type="match status" value="1"/>
</dbReference>
<evidence type="ECO:0000256" key="4">
    <source>
        <dbReference type="ARBA" id="ARBA00022692"/>
    </source>
</evidence>
<dbReference type="PROSITE" id="PS51013">
    <property type="entry name" value="PANNEXIN"/>
    <property type="match status" value="1"/>
</dbReference>
<evidence type="ECO:0000256" key="8">
    <source>
        <dbReference type="ARBA" id="ARBA00023303"/>
    </source>
</evidence>
<keyword evidence="2 9" id="KW-0813">Transport</keyword>
<feature type="transmembrane region" description="Helical" evidence="9">
    <location>
        <begin position="341"/>
        <end position="374"/>
    </location>
</feature>
<dbReference type="Pfam" id="PF00876">
    <property type="entry name" value="Innexin"/>
    <property type="match status" value="1"/>
</dbReference>
<evidence type="ECO:0000313" key="11">
    <source>
        <dbReference type="Proteomes" id="UP000594262"/>
    </source>
</evidence>
<protein>
    <recommendedName>
        <fullName evidence="9">Innexin</fullName>
    </recommendedName>
</protein>
<keyword evidence="8 9" id="KW-0407">Ion channel</keyword>
<reference evidence="10" key="1">
    <citation type="submission" date="2021-01" db="UniProtKB">
        <authorList>
            <consortium name="EnsemblMetazoa"/>
        </authorList>
    </citation>
    <scope>IDENTIFICATION</scope>
</reference>
<evidence type="ECO:0000256" key="6">
    <source>
        <dbReference type="ARBA" id="ARBA00023065"/>
    </source>
</evidence>
<gene>
    <name evidence="9" type="primary">inx</name>
</gene>
<dbReference type="OrthoDB" id="5867527at2759"/>
<comment type="similarity">
    <text evidence="9">Belongs to the pannexin family.</text>
</comment>
<dbReference type="AlphaFoldDB" id="A0A7M5V0Q7"/>
<evidence type="ECO:0000256" key="9">
    <source>
        <dbReference type="RuleBase" id="RU010713"/>
    </source>
</evidence>
<dbReference type="InterPro" id="IPR000990">
    <property type="entry name" value="Innexin"/>
</dbReference>
<keyword evidence="6 9" id="KW-0406">Ion transport</keyword>
<dbReference type="Proteomes" id="UP000594262">
    <property type="component" value="Unplaced"/>
</dbReference>
<keyword evidence="11" id="KW-1185">Reference proteome</keyword>
<evidence type="ECO:0000256" key="5">
    <source>
        <dbReference type="ARBA" id="ARBA00022989"/>
    </source>
</evidence>
<comment type="subcellular location">
    <subcellularLocation>
        <location evidence="1 9">Cell membrane</location>
        <topology evidence="1 9">Multi-pass membrane protein</topology>
    </subcellularLocation>
</comment>
<dbReference type="GO" id="GO:0034220">
    <property type="term" value="P:monoatomic ion transmembrane transport"/>
    <property type="evidence" value="ECO:0007669"/>
    <property type="project" value="UniProtKB-KW"/>
</dbReference>
<keyword evidence="4 9" id="KW-0812">Transmembrane</keyword>
<keyword evidence="7 9" id="KW-0472">Membrane</keyword>
<evidence type="ECO:0000313" key="10">
    <source>
        <dbReference type="EnsemblMetazoa" id="CLYHEMP009308.1"/>
    </source>
</evidence>
<dbReference type="GO" id="GO:0005921">
    <property type="term" value="C:gap junction"/>
    <property type="evidence" value="ECO:0007669"/>
    <property type="project" value="UniProtKB-UniRule"/>
</dbReference>
<accession>A0A7M5V0Q7</accession>
<dbReference type="PANTHER" id="PTHR11893:SF36">
    <property type="entry name" value="INNEXIN-5"/>
    <property type="match status" value="1"/>
</dbReference>
<evidence type="ECO:0000256" key="7">
    <source>
        <dbReference type="ARBA" id="ARBA00023136"/>
    </source>
</evidence>
<keyword evidence="5 9" id="KW-1133">Transmembrane helix</keyword>